<dbReference type="Proteomes" id="UP000054477">
    <property type="component" value="Unassembled WGS sequence"/>
</dbReference>
<organism evidence="1 2">
    <name type="scientific">Laccaria amethystina LaAM-08-1</name>
    <dbReference type="NCBI Taxonomy" id="1095629"/>
    <lineage>
        <taxon>Eukaryota</taxon>
        <taxon>Fungi</taxon>
        <taxon>Dikarya</taxon>
        <taxon>Basidiomycota</taxon>
        <taxon>Agaricomycotina</taxon>
        <taxon>Agaricomycetes</taxon>
        <taxon>Agaricomycetidae</taxon>
        <taxon>Agaricales</taxon>
        <taxon>Agaricineae</taxon>
        <taxon>Hydnangiaceae</taxon>
        <taxon>Laccaria</taxon>
    </lineage>
</organism>
<dbReference type="HOGENOM" id="CLU_2996827_0_0_1"/>
<evidence type="ECO:0000313" key="2">
    <source>
        <dbReference type="Proteomes" id="UP000054477"/>
    </source>
</evidence>
<sequence>MLYSAVLLIHHGSKPGHPTHRQGKDLHNFTPSLFRLRFGLTSSREDLSRLWNRLVRS</sequence>
<protein>
    <submittedName>
        <fullName evidence="1">Uncharacterized protein</fullName>
    </submittedName>
</protein>
<evidence type="ECO:0000313" key="1">
    <source>
        <dbReference type="EMBL" id="KIK09410.1"/>
    </source>
</evidence>
<dbReference type="EMBL" id="KN838538">
    <property type="protein sequence ID" value="KIK09410.1"/>
    <property type="molecule type" value="Genomic_DNA"/>
</dbReference>
<gene>
    <name evidence="1" type="ORF">K443DRAFT_384784</name>
</gene>
<dbReference type="AlphaFoldDB" id="A0A0C9XAV9"/>
<reference evidence="2" key="2">
    <citation type="submission" date="2015-01" db="EMBL/GenBank/DDBJ databases">
        <title>Evolutionary Origins and Diversification of the Mycorrhizal Mutualists.</title>
        <authorList>
            <consortium name="DOE Joint Genome Institute"/>
            <consortium name="Mycorrhizal Genomics Consortium"/>
            <person name="Kohler A."/>
            <person name="Kuo A."/>
            <person name="Nagy L.G."/>
            <person name="Floudas D."/>
            <person name="Copeland A."/>
            <person name="Barry K.W."/>
            <person name="Cichocki N."/>
            <person name="Veneault-Fourrey C."/>
            <person name="LaButti K."/>
            <person name="Lindquist E.A."/>
            <person name="Lipzen A."/>
            <person name="Lundell T."/>
            <person name="Morin E."/>
            <person name="Murat C."/>
            <person name="Riley R."/>
            <person name="Ohm R."/>
            <person name="Sun H."/>
            <person name="Tunlid A."/>
            <person name="Henrissat B."/>
            <person name="Grigoriev I.V."/>
            <person name="Hibbett D.S."/>
            <person name="Martin F."/>
        </authorList>
    </citation>
    <scope>NUCLEOTIDE SEQUENCE [LARGE SCALE GENOMIC DNA]</scope>
    <source>
        <strain evidence="2">LaAM-08-1</strain>
    </source>
</reference>
<reference evidence="1 2" key="1">
    <citation type="submission" date="2014-04" db="EMBL/GenBank/DDBJ databases">
        <authorList>
            <consortium name="DOE Joint Genome Institute"/>
            <person name="Kuo A."/>
            <person name="Kohler A."/>
            <person name="Nagy L.G."/>
            <person name="Floudas D."/>
            <person name="Copeland A."/>
            <person name="Barry K.W."/>
            <person name="Cichocki N."/>
            <person name="Veneault-Fourrey C."/>
            <person name="LaButti K."/>
            <person name="Lindquist E.A."/>
            <person name="Lipzen A."/>
            <person name="Lundell T."/>
            <person name="Morin E."/>
            <person name="Murat C."/>
            <person name="Sun H."/>
            <person name="Tunlid A."/>
            <person name="Henrissat B."/>
            <person name="Grigoriev I.V."/>
            <person name="Hibbett D.S."/>
            <person name="Martin F."/>
            <person name="Nordberg H.P."/>
            <person name="Cantor M.N."/>
            <person name="Hua S.X."/>
        </authorList>
    </citation>
    <scope>NUCLEOTIDE SEQUENCE [LARGE SCALE GENOMIC DNA]</scope>
    <source>
        <strain evidence="1 2">LaAM-08-1</strain>
    </source>
</reference>
<accession>A0A0C9XAV9</accession>
<name>A0A0C9XAV9_9AGAR</name>
<proteinExistence type="predicted"/>
<keyword evidence="2" id="KW-1185">Reference proteome</keyword>